<keyword evidence="8 12" id="KW-0342">GTP-binding</keyword>
<comment type="function">
    <text evidence="12">Catalyzes the cyclization of GTP to (8S)-3',8-cyclo-7,8-dihydroguanosine 5'-triphosphate.</text>
</comment>
<evidence type="ECO:0000256" key="1">
    <source>
        <dbReference type="ARBA" id="ARBA00012167"/>
    </source>
</evidence>
<feature type="binding site" evidence="12">
    <location>
        <position position="22"/>
    </location>
    <ligand>
        <name>[4Fe-4S] cluster</name>
        <dbReference type="ChEBI" id="CHEBI:49883"/>
        <label>1</label>
        <note>4Fe-4S-S-AdoMet</note>
    </ligand>
</feature>
<dbReference type="PANTHER" id="PTHR22960:SF0">
    <property type="entry name" value="MOLYBDENUM COFACTOR BIOSYNTHESIS PROTEIN 1"/>
    <property type="match status" value="1"/>
</dbReference>
<feature type="domain" description="Radical SAM core" evidence="13">
    <location>
        <begin position="6"/>
        <end position="231"/>
    </location>
</feature>
<evidence type="ECO:0000256" key="9">
    <source>
        <dbReference type="ARBA" id="ARBA00023150"/>
    </source>
</evidence>
<protein>
    <recommendedName>
        <fullName evidence="1 12">GTP 3',8-cyclase</fullName>
        <ecNumber evidence="1 12">4.1.99.22</ecNumber>
    </recommendedName>
    <alternativeName>
        <fullName evidence="12">Molybdenum cofactor biosynthesis protein A</fullName>
    </alternativeName>
</protein>
<reference evidence="14 15" key="1">
    <citation type="submission" date="2019-04" db="EMBL/GenBank/DDBJ databases">
        <title>Geobacter oryzae sp. nov., ferric-reducing bacteria isolated from paddy soil.</title>
        <authorList>
            <person name="Xu Z."/>
            <person name="Masuda Y."/>
            <person name="Itoh H."/>
            <person name="Senoo K."/>
        </authorList>
    </citation>
    <scope>NUCLEOTIDE SEQUENCE [LARGE SCALE GENOMIC DNA]</scope>
    <source>
        <strain evidence="14 15">Red111</strain>
    </source>
</reference>
<dbReference type="AlphaFoldDB" id="A0A4S1CBP9"/>
<comment type="subunit">
    <text evidence="12">Monomer and homodimer.</text>
</comment>
<sequence length="326" mass="35490">MALIDTYGRRINYLRLSVTDRCNMRCSYCMPAQGVAKLGHKEMLSYEELYRAAAACVAQGIEKIRVTGGEPLVRRGIVDFLGRLSSIPGLKELVVTTNGLLLDELAQPLRQAGVARLNISLDSLRAETFARITRGADLYRVLSGIAAAQEAGFGPLKINMVVMRGVNDQEILDFAALTLDHPFTVRFIEYMPTLQDESWGAQSMPGSEILARIAERYPLLPLVNSEMAGPARNYKIQGAAGAIGIITPVSGHFCESCNRIRITATGRVRGCLFSDQGMDLKPLLASDDPGPLHEALSRIVTQKPGRHHIAEEGAEQAVVNMSRIGG</sequence>
<evidence type="ECO:0000256" key="6">
    <source>
        <dbReference type="ARBA" id="ARBA00023004"/>
    </source>
</evidence>
<dbReference type="SFLD" id="SFLDS00029">
    <property type="entry name" value="Radical_SAM"/>
    <property type="match status" value="1"/>
</dbReference>
<dbReference type="GO" id="GO:0061799">
    <property type="term" value="F:cyclic pyranopterin monophosphate synthase activity"/>
    <property type="evidence" value="ECO:0007669"/>
    <property type="project" value="TreeGrafter"/>
</dbReference>
<dbReference type="InterPro" id="IPR013483">
    <property type="entry name" value="MoaA"/>
</dbReference>
<dbReference type="InterPro" id="IPR006638">
    <property type="entry name" value="Elp3/MiaA/NifB-like_rSAM"/>
</dbReference>
<dbReference type="Gene3D" id="3.20.20.70">
    <property type="entry name" value="Aldolase class I"/>
    <property type="match status" value="1"/>
</dbReference>
<dbReference type="GO" id="GO:1904047">
    <property type="term" value="F:S-adenosyl-L-methionine binding"/>
    <property type="evidence" value="ECO:0007669"/>
    <property type="project" value="UniProtKB-UniRule"/>
</dbReference>
<feature type="binding site" evidence="12">
    <location>
        <position position="26"/>
    </location>
    <ligand>
        <name>[4Fe-4S] cluster</name>
        <dbReference type="ChEBI" id="CHEBI:49883"/>
        <label>1</label>
        <note>4Fe-4S-S-AdoMet</note>
    </ligand>
</feature>
<keyword evidence="4 12" id="KW-0479">Metal-binding</keyword>
<comment type="pathway">
    <text evidence="12">Cofactor biosynthesis; molybdopterin biosynthesis.</text>
</comment>
<feature type="binding site" evidence="12">
    <location>
        <position position="257"/>
    </location>
    <ligand>
        <name>[4Fe-4S] cluster</name>
        <dbReference type="ChEBI" id="CHEBI:49883"/>
        <label>2</label>
        <note>4Fe-4S-substrate</note>
    </ligand>
</feature>
<feature type="binding site" evidence="12">
    <location>
        <position position="191"/>
    </location>
    <ligand>
        <name>S-adenosyl-L-methionine</name>
        <dbReference type="ChEBI" id="CHEBI:59789"/>
    </ligand>
</feature>
<evidence type="ECO:0000256" key="2">
    <source>
        <dbReference type="ARBA" id="ARBA00022485"/>
    </source>
</evidence>
<evidence type="ECO:0000256" key="12">
    <source>
        <dbReference type="HAMAP-Rule" id="MF_01225"/>
    </source>
</evidence>
<feature type="binding site" evidence="12">
    <location>
        <position position="96"/>
    </location>
    <ligand>
        <name>GTP</name>
        <dbReference type="ChEBI" id="CHEBI:37565"/>
    </ligand>
</feature>
<evidence type="ECO:0000313" key="14">
    <source>
        <dbReference type="EMBL" id="TGU70795.1"/>
    </source>
</evidence>
<dbReference type="InterPro" id="IPR040064">
    <property type="entry name" value="MoaA-like"/>
</dbReference>
<comment type="similarity">
    <text evidence="12">Belongs to the radical SAM superfamily. MoaA family.</text>
</comment>
<comment type="cofactor">
    <cofactor evidence="12">
        <name>[4Fe-4S] cluster</name>
        <dbReference type="ChEBI" id="CHEBI:49883"/>
    </cofactor>
    <text evidence="12">Binds 2 [4Fe-4S] clusters. Binds 1 [4Fe-4S] cluster coordinated with 3 cysteines and an exchangeable S-adenosyl-L-methionine and 1 [4Fe-4S] cluster coordinated with 3 cysteines and the GTP-derived substrate.</text>
</comment>
<feature type="binding site" evidence="12">
    <location>
        <begin position="259"/>
        <end position="261"/>
    </location>
    <ligand>
        <name>GTP</name>
        <dbReference type="ChEBI" id="CHEBI:37565"/>
    </ligand>
</feature>
<comment type="catalytic activity">
    <reaction evidence="11 12">
        <text>GTP + AH2 + S-adenosyl-L-methionine = (8S)-3',8-cyclo-7,8-dihydroguanosine 5'-triphosphate + 5'-deoxyadenosine + L-methionine + A + H(+)</text>
        <dbReference type="Rhea" id="RHEA:49576"/>
        <dbReference type="ChEBI" id="CHEBI:13193"/>
        <dbReference type="ChEBI" id="CHEBI:15378"/>
        <dbReference type="ChEBI" id="CHEBI:17319"/>
        <dbReference type="ChEBI" id="CHEBI:17499"/>
        <dbReference type="ChEBI" id="CHEBI:37565"/>
        <dbReference type="ChEBI" id="CHEBI:57844"/>
        <dbReference type="ChEBI" id="CHEBI:59789"/>
        <dbReference type="ChEBI" id="CHEBI:131766"/>
        <dbReference type="EC" id="4.1.99.22"/>
    </reaction>
</comment>
<accession>A0A4S1CBP9</accession>
<dbReference type="InterPro" id="IPR007197">
    <property type="entry name" value="rSAM"/>
</dbReference>
<dbReference type="InterPro" id="IPR050105">
    <property type="entry name" value="MoCo_biosynth_MoaA/MoaC"/>
</dbReference>
<keyword evidence="10 12" id="KW-0456">Lyase</keyword>
<dbReference type="SFLD" id="SFLDG01386">
    <property type="entry name" value="main_SPASM_domain-containing"/>
    <property type="match status" value="1"/>
</dbReference>
<dbReference type="InterPro" id="IPR058240">
    <property type="entry name" value="rSAM_sf"/>
</dbReference>
<dbReference type="EMBL" id="SRSC01000004">
    <property type="protein sequence ID" value="TGU70795.1"/>
    <property type="molecule type" value="Genomic_DNA"/>
</dbReference>
<dbReference type="Pfam" id="PF06463">
    <property type="entry name" value="Mob_synth_C"/>
    <property type="match status" value="1"/>
</dbReference>
<dbReference type="SFLD" id="SFLDG01383">
    <property type="entry name" value="cyclic_pyranopterin_phosphate"/>
    <property type="match status" value="1"/>
</dbReference>
<keyword evidence="15" id="KW-1185">Reference proteome</keyword>
<keyword evidence="9 12" id="KW-0501">Molybdenum cofactor biosynthesis</keyword>
<evidence type="ECO:0000256" key="4">
    <source>
        <dbReference type="ARBA" id="ARBA00022723"/>
    </source>
</evidence>
<dbReference type="NCBIfam" id="TIGR02666">
    <property type="entry name" value="moaA"/>
    <property type="match status" value="1"/>
</dbReference>
<evidence type="ECO:0000313" key="15">
    <source>
        <dbReference type="Proteomes" id="UP000306416"/>
    </source>
</evidence>
<comment type="caution">
    <text evidence="14">The sequence shown here is derived from an EMBL/GenBank/DDBJ whole genome shotgun (WGS) entry which is preliminary data.</text>
</comment>
<evidence type="ECO:0000256" key="11">
    <source>
        <dbReference type="ARBA" id="ARBA00048697"/>
    </source>
</evidence>
<dbReference type="CDD" id="cd21117">
    <property type="entry name" value="Twitch_MoaA"/>
    <property type="match status" value="1"/>
</dbReference>
<dbReference type="SMART" id="SM00729">
    <property type="entry name" value="Elp3"/>
    <property type="match status" value="1"/>
</dbReference>
<dbReference type="SUPFAM" id="SSF102114">
    <property type="entry name" value="Radical SAM enzymes"/>
    <property type="match status" value="1"/>
</dbReference>
<organism evidence="14 15">
    <name type="scientific">Geomonas terrae</name>
    <dbReference type="NCBI Taxonomy" id="2562681"/>
    <lineage>
        <taxon>Bacteria</taxon>
        <taxon>Pseudomonadati</taxon>
        <taxon>Thermodesulfobacteriota</taxon>
        <taxon>Desulfuromonadia</taxon>
        <taxon>Geobacterales</taxon>
        <taxon>Geobacteraceae</taxon>
        <taxon>Geomonas</taxon>
    </lineage>
</organism>
<evidence type="ECO:0000259" key="13">
    <source>
        <dbReference type="PROSITE" id="PS51918"/>
    </source>
</evidence>
<dbReference type="PROSITE" id="PS01305">
    <property type="entry name" value="MOAA_NIFB_PQQE"/>
    <property type="match status" value="1"/>
</dbReference>
<dbReference type="UniPathway" id="UPA00344"/>
<name>A0A4S1CBP9_9BACT</name>
<feature type="binding site" evidence="12">
    <location>
        <position position="120"/>
    </location>
    <ligand>
        <name>S-adenosyl-L-methionine</name>
        <dbReference type="ChEBI" id="CHEBI:59789"/>
    </ligand>
</feature>
<dbReference type="PROSITE" id="PS51918">
    <property type="entry name" value="RADICAL_SAM"/>
    <property type="match status" value="1"/>
</dbReference>
<dbReference type="EC" id="4.1.99.22" evidence="1 12"/>
<feature type="binding site" evidence="12">
    <location>
        <position position="157"/>
    </location>
    <ligand>
        <name>GTP</name>
        <dbReference type="ChEBI" id="CHEBI:37565"/>
    </ligand>
</feature>
<dbReference type="Pfam" id="PF04055">
    <property type="entry name" value="Radical_SAM"/>
    <property type="match status" value="1"/>
</dbReference>
<dbReference type="InterPro" id="IPR000385">
    <property type="entry name" value="MoaA_NifB_PqqE_Fe-S-bd_CS"/>
</dbReference>
<feature type="binding site" evidence="12">
    <location>
        <position position="28"/>
    </location>
    <ligand>
        <name>S-adenosyl-L-methionine</name>
        <dbReference type="ChEBI" id="CHEBI:59789"/>
    </ligand>
</feature>
<keyword evidence="7 12" id="KW-0411">Iron-sulfur</keyword>
<evidence type="ECO:0000256" key="10">
    <source>
        <dbReference type="ARBA" id="ARBA00023239"/>
    </source>
</evidence>
<dbReference type="PANTHER" id="PTHR22960">
    <property type="entry name" value="MOLYBDOPTERIN COFACTOR SYNTHESIS PROTEIN A"/>
    <property type="match status" value="1"/>
</dbReference>
<evidence type="ECO:0000256" key="7">
    <source>
        <dbReference type="ARBA" id="ARBA00023014"/>
    </source>
</evidence>
<feature type="binding site" evidence="12">
    <location>
        <position position="65"/>
    </location>
    <ligand>
        <name>GTP</name>
        <dbReference type="ChEBI" id="CHEBI:37565"/>
    </ligand>
</feature>
<feature type="binding site" evidence="12">
    <location>
        <position position="271"/>
    </location>
    <ligand>
        <name>[4Fe-4S] cluster</name>
        <dbReference type="ChEBI" id="CHEBI:49883"/>
        <label>2</label>
        <note>4Fe-4S-substrate</note>
    </ligand>
</feature>
<dbReference type="RefSeq" id="WP_135872134.1">
    <property type="nucleotide sequence ID" value="NZ_SRSC01000004.1"/>
</dbReference>
<dbReference type="InterPro" id="IPR010505">
    <property type="entry name" value="MoaA_twitch"/>
</dbReference>
<gene>
    <name evidence="12 14" type="primary">moaA</name>
    <name evidence="14" type="ORF">E4633_17545</name>
</gene>
<feature type="binding site" evidence="12">
    <location>
        <position position="254"/>
    </location>
    <ligand>
        <name>[4Fe-4S] cluster</name>
        <dbReference type="ChEBI" id="CHEBI:49883"/>
        <label>2</label>
        <note>4Fe-4S-substrate</note>
    </ligand>
</feature>
<evidence type="ECO:0000256" key="3">
    <source>
        <dbReference type="ARBA" id="ARBA00022691"/>
    </source>
</evidence>
<dbReference type="HAMAP" id="MF_01225_B">
    <property type="entry name" value="MoaA_B"/>
    <property type="match status" value="1"/>
</dbReference>
<feature type="binding site" evidence="12">
    <location>
        <position position="29"/>
    </location>
    <ligand>
        <name>[4Fe-4S] cluster</name>
        <dbReference type="ChEBI" id="CHEBI:49883"/>
        <label>1</label>
        <note>4Fe-4S-S-AdoMet</note>
    </ligand>
</feature>
<dbReference type="GO" id="GO:0006777">
    <property type="term" value="P:Mo-molybdopterin cofactor biosynthetic process"/>
    <property type="evidence" value="ECO:0007669"/>
    <property type="project" value="UniProtKB-UniRule"/>
</dbReference>
<dbReference type="GO" id="GO:0005525">
    <property type="term" value="F:GTP binding"/>
    <property type="evidence" value="ECO:0007669"/>
    <property type="project" value="UniProtKB-UniRule"/>
</dbReference>
<feature type="binding site" evidence="12">
    <location>
        <position position="15"/>
    </location>
    <ligand>
        <name>GTP</name>
        <dbReference type="ChEBI" id="CHEBI:37565"/>
    </ligand>
</feature>
<dbReference type="CDD" id="cd01335">
    <property type="entry name" value="Radical_SAM"/>
    <property type="match status" value="1"/>
</dbReference>
<feature type="binding site" evidence="12">
    <location>
        <position position="69"/>
    </location>
    <ligand>
        <name>S-adenosyl-L-methionine</name>
        <dbReference type="ChEBI" id="CHEBI:59789"/>
    </ligand>
</feature>
<keyword evidence="5 12" id="KW-0547">Nucleotide-binding</keyword>
<keyword evidence="6 12" id="KW-0408">Iron</keyword>
<proteinExistence type="inferred from homology"/>
<dbReference type="GO" id="GO:0046872">
    <property type="term" value="F:metal ion binding"/>
    <property type="evidence" value="ECO:0007669"/>
    <property type="project" value="UniProtKB-KW"/>
</dbReference>
<keyword evidence="2 12" id="KW-0004">4Fe-4S</keyword>
<dbReference type="GO" id="GO:0051539">
    <property type="term" value="F:4 iron, 4 sulfur cluster binding"/>
    <property type="evidence" value="ECO:0007669"/>
    <property type="project" value="UniProtKB-UniRule"/>
</dbReference>
<dbReference type="Proteomes" id="UP000306416">
    <property type="component" value="Unassembled WGS sequence"/>
</dbReference>
<keyword evidence="3 12" id="KW-0949">S-adenosyl-L-methionine</keyword>
<evidence type="ECO:0000256" key="8">
    <source>
        <dbReference type="ARBA" id="ARBA00023134"/>
    </source>
</evidence>
<dbReference type="SFLD" id="SFLDG01067">
    <property type="entry name" value="SPASM/twitch_domain_containing"/>
    <property type="match status" value="1"/>
</dbReference>
<dbReference type="GO" id="GO:0061798">
    <property type="term" value="F:GTP 3',8'-cyclase activity"/>
    <property type="evidence" value="ECO:0007669"/>
    <property type="project" value="UniProtKB-UniRule"/>
</dbReference>
<evidence type="ECO:0000256" key="5">
    <source>
        <dbReference type="ARBA" id="ARBA00022741"/>
    </source>
</evidence>
<dbReference type="InterPro" id="IPR013785">
    <property type="entry name" value="Aldolase_TIM"/>
</dbReference>